<organism evidence="6 7">
    <name type="scientific">Vibrio inusitatus NBRC 102082</name>
    <dbReference type="NCBI Taxonomy" id="1219070"/>
    <lineage>
        <taxon>Bacteria</taxon>
        <taxon>Pseudomonadati</taxon>
        <taxon>Pseudomonadota</taxon>
        <taxon>Gammaproteobacteria</taxon>
        <taxon>Vibrionales</taxon>
        <taxon>Vibrionaceae</taxon>
        <taxon>Vibrio</taxon>
    </lineage>
</organism>
<dbReference type="PANTHER" id="PTHR14226:SF74">
    <property type="entry name" value="BLR4684 PROTEIN"/>
    <property type="match status" value="1"/>
</dbReference>
<evidence type="ECO:0000256" key="3">
    <source>
        <dbReference type="ARBA" id="ARBA00023098"/>
    </source>
</evidence>
<evidence type="ECO:0000256" key="2">
    <source>
        <dbReference type="ARBA" id="ARBA00022963"/>
    </source>
</evidence>
<dbReference type="Pfam" id="PF01734">
    <property type="entry name" value="Patatin"/>
    <property type="match status" value="1"/>
</dbReference>
<dbReference type="PROSITE" id="PS51635">
    <property type="entry name" value="PNPLA"/>
    <property type="match status" value="1"/>
</dbReference>
<dbReference type="AlphaFoldDB" id="A0A4Y3HXH7"/>
<keyword evidence="7" id="KW-1185">Reference proteome</keyword>
<feature type="domain" description="PNPLA" evidence="5">
    <location>
        <begin position="103"/>
        <end position="296"/>
    </location>
</feature>
<sequence length="413" mass="46297">MQKLTASEVTLNWQRTIQLGYKVGKVISCITTSSCLCLLLLIQGCETTQKRSASIDSEYMNPLNTPGLRFWDENLSYEGNLSIVQDLNSLVENRPDTDEINHLALSGGGVNGAFSAGILNAWSEEGTRPDFDLITGVSTGAIVAVFAYLGPEYDEDLKRYYTEIPVGDMFQRYSILKLLSQNSFLDTSDFERKVRSTIDKSMLDRMKLEREKGRILLIGTTNLDNQKMALWDIGRIAQLSSSEALQLIQDIIIASSSIPGAFPAKLISMSHMGEEYNELHVDGGVSRQVFLIPQWINGTIESSGHVHNIYVIRNGTLKARFNEVENGISSVSASAISTLLRRQGIGDVEYIYHFSERNRYPFNLAHIDNDFRPTKLDALSLDYMNAVYEYGFNKFKDRTLWLDAPPSVSAKIE</sequence>
<comment type="caution">
    <text evidence="6">The sequence shown here is derived from an EMBL/GenBank/DDBJ whole genome shotgun (WGS) entry which is preliminary data.</text>
</comment>
<evidence type="ECO:0000313" key="7">
    <source>
        <dbReference type="Proteomes" id="UP000318717"/>
    </source>
</evidence>
<gene>
    <name evidence="6" type="ORF">VIN01S_17780</name>
</gene>
<dbReference type="Gene3D" id="3.40.1090.10">
    <property type="entry name" value="Cytosolic phospholipase A2 catalytic domain"/>
    <property type="match status" value="1"/>
</dbReference>
<dbReference type="GO" id="GO:0016042">
    <property type="term" value="P:lipid catabolic process"/>
    <property type="evidence" value="ECO:0007669"/>
    <property type="project" value="UniProtKB-UniRule"/>
</dbReference>
<feature type="short sequence motif" description="DGA/G" evidence="4">
    <location>
        <begin position="282"/>
        <end position="284"/>
    </location>
</feature>
<dbReference type="Proteomes" id="UP000318717">
    <property type="component" value="Unassembled WGS sequence"/>
</dbReference>
<evidence type="ECO:0000313" key="6">
    <source>
        <dbReference type="EMBL" id="GEA50974.1"/>
    </source>
</evidence>
<dbReference type="PANTHER" id="PTHR14226">
    <property type="entry name" value="NEUROPATHY TARGET ESTERASE/SWISS CHEESE D.MELANOGASTER"/>
    <property type="match status" value="1"/>
</dbReference>
<evidence type="ECO:0000259" key="5">
    <source>
        <dbReference type="PROSITE" id="PS51635"/>
    </source>
</evidence>
<evidence type="ECO:0000256" key="4">
    <source>
        <dbReference type="PROSITE-ProRule" id="PRU01161"/>
    </source>
</evidence>
<name>A0A4Y3HXH7_9VIBR</name>
<feature type="active site" description="Nucleophile" evidence="4">
    <location>
        <position position="138"/>
    </location>
</feature>
<dbReference type="RefSeq" id="WP_141345310.1">
    <property type="nucleotide sequence ID" value="NZ_BJLF01000007.1"/>
</dbReference>
<dbReference type="GO" id="GO:0016787">
    <property type="term" value="F:hydrolase activity"/>
    <property type="evidence" value="ECO:0007669"/>
    <property type="project" value="UniProtKB-UniRule"/>
</dbReference>
<dbReference type="EMBL" id="BJLF01000007">
    <property type="protein sequence ID" value="GEA50974.1"/>
    <property type="molecule type" value="Genomic_DNA"/>
</dbReference>
<dbReference type="OrthoDB" id="9798773at2"/>
<dbReference type="InterPro" id="IPR050301">
    <property type="entry name" value="NTE"/>
</dbReference>
<dbReference type="SUPFAM" id="SSF52151">
    <property type="entry name" value="FabD/lysophospholipase-like"/>
    <property type="match status" value="1"/>
</dbReference>
<accession>A0A4Y3HXH7</accession>
<keyword evidence="3 4" id="KW-0443">Lipid metabolism</keyword>
<feature type="short sequence motif" description="GXSXG" evidence="4">
    <location>
        <begin position="136"/>
        <end position="140"/>
    </location>
</feature>
<dbReference type="InterPro" id="IPR016035">
    <property type="entry name" value="Acyl_Trfase/lysoPLipase"/>
</dbReference>
<feature type="active site" description="Proton acceptor" evidence="4">
    <location>
        <position position="282"/>
    </location>
</feature>
<proteinExistence type="predicted"/>
<feature type="short sequence motif" description="GXGXXG" evidence="4">
    <location>
        <begin position="107"/>
        <end position="112"/>
    </location>
</feature>
<keyword evidence="2 4" id="KW-0442">Lipid degradation</keyword>
<dbReference type="InterPro" id="IPR002641">
    <property type="entry name" value="PNPLA_dom"/>
</dbReference>
<keyword evidence="1 4" id="KW-0378">Hydrolase</keyword>
<protein>
    <recommendedName>
        <fullName evidence="5">PNPLA domain-containing protein</fullName>
    </recommendedName>
</protein>
<reference evidence="6 7" key="1">
    <citation type="submission" date="2019-06" db="EMBL/GenBank/DDBJ databases">
        <title>Whole genome shotgun sequence of Vibrio inusitatus NBRC 102082.</title>
        <authorList>
            <person name="Hosoyama A."/>
            <person name="Uohara A."/>
            <person name="Ohji S."/>
            <person name="Ichikawa N."/>
        </authorList>
    </citation>
    <scope>NUCLEOTIDE SEQUENCE [LARGE SCALE GENOMIC DNA]</scope>
    <source>
        <strain evidence="6 7">NBRC 102082</strain>
    </source>
</reference>
<evidence type="ECO:0000256" key="1">
    <source>
        <dbReference type="ARBA" id="ARBA00022801"/>
    </source>
</evidence>